<evidence type="ECO:0000313" key="2">
    <source>
        <dbReference type="Proteomes" id="UP000249016"/>
    </source>
</evidence>
<sequence length="232" mass="27998">MAPLDAIRLLLQSCTMTLVPVTHQVNMLPKEDDLEYYFVPIEHMAMFLPYYRPGQPFKNMKLINFDRPAISLTFFPKHKYTIDRDVKPDQAQEVLLEHRDQLYKRSFMGQLSPTQEKELRHIDTLLRSLRQFPDKFKICISNYHHYYRYWYCSFRFFEDEERTKTGTSNEHMLKYTESSDRRTKEPVLNERLNIIFVDTKYITRPVSYDNKLIDQELETYPDRIVFGKEPCI</sequence>
<proteinExistence type="predicted"/>
<dbReference type="AlphaFoldDB" id="A0A327NCF6"/>
<reference evidence="1 2" key="1">
    <citation type="submission" date="2018-06" db="EMBL/GenBank/DDBJ databases">
        <title>Spirosoma sp. HMF3257 Genome sequencing and assembly.</title>
        <authorList>
            <person name="Kang H."/>
            <person name="Cha I."/>
            <person name="Kim H."/>
            <person name="Kang J."/>
            <person name="Joh K."/>
        </authorList>
    </citation>
    <scope>NUCLEOTIDE SEQUENCE [LARGE SCALE GENOMIC DNA]</scope>
    <source>
        <strain evidence="1 2">HMF3257</strain>
    </source>
</reference>
<keyword evidence="2" id="KW-1185">Reference proteome</keyword>
<dbReference type="Proteomes" id="UP000249016">
    <property type="component" value="Unassembled WGS sequence"/>
</dbReference>
<accession>A0A327NCF6</accession>
<protein>
    <submittedName>
        <fullName evidence="1">Uncharacterized protein</fullName>
    </submittedName>
</protein>
<comment type="caution">
    <text evidence="1">The sequence shown here is derived from an EMBL/GenBank/DDBJ whole genome shotgun (WGS) entry which is preliminary data.</text>
</comment>
<gene>
    <name evidence="1" type="ORF">HMF3257_39200</name>
</gene>
<dbReference type="EMBL" id="QLII01000004">
    <property type="protein sequence ID" value="RAI72931.1"/>
    <property type="molecule type" value="Genomic_DNA"/>
</dbReference>
<name>A0A327NCF6_9BACT</name>
<organism evidence="1 2">
    <name type="scientific">Spirosoma telluris</name>
    <dbReference type="NCBI Taxonomy" id="2183553"/>
    <lineage>
        <taxon>Bacteria</taxon>
        <taxon>Pseudomonadati</taxon>
        <taxon>Bacteroidota</taxon>
        <taxon>Cytophagia</taxon>
        <taxon>Cytophagales</taxon>
        <taxon>Cytophagaceae</taxon>
        <taxon>Spirosoma</taxon>
    </lineage>
</organism>
<evidence type="ECO:0000313" key="1">
    <source>
        <dbReference type="EMBL" id="RAI72931.1"/>
    </source>
</evidence>